<evidence type="ECO:0000313" key="4">
    <source>
        <dbReference type="EMBL" id="QGH34153.1"/>
    </source>
</evidence>
<dbReference type="KEGG" id="grc:GI584_09010"/>
<feature type="domain" description="Serine aminopeptidase S33" evidence="3">
    <location>
        <begin position="16"/>
        <end position="130"/>
    </location>
</feature>
<keyword evidence="5" id="KW-1185">Reference proteome</keyword>
<dbReference type="PIRSF" id="PIRSF017388">
    <property type="entry name" value="Esterase_lipase"/>
    <property type="match status" value="1"/>
</dbReference>
<name>A0A5Q2TJG4_9BACI</name>
<feature type="active site" description="Charge relay system" evidence="2">
    <location>
        <position position="222"/>
    </location>
</feature>
<evidence type="ECO:0000256" key="2">
    <source>
        <dbReference type="PIRSR" id="PIRSR017388-1"/>
    </source>
</evidence>
<keyword evidence="1 4" id="KW-0378">Hydrolase</keyword>
<dbReference type="Proteomes" id="UP000339690">
    <property type="component" value="Chromosome"/>
</dbReference>
<gene>
    <name evidence="4" type="ORF">GI584_09010</name>
</gene>
<dbReference type="Gene3D" id="3.40.50.1820">
    <property type="entry name" value="alpha/beta hydrolase"/>
    <property type="match status" value="1"/>
</dbReference>
<protein>
    <submittedName>
        <fullName evidence="4">Alpha/beta fold hydrolase</fullName>
    </submittedName>
</protein>
<feature type="domain" description="Serine aminopeptidase S33" evidence="3">
    <location>
        <begin position="162"/>
        <end position="227"/>
    </location>
</feature>
<organism evidence="4 5">
    <name type="scientific">Gracilibacillus salitolerans</name>
    <dbReference type="NCBI Taxonomy" id="2663022"/>
    <lineage>
        <taxon>Bacteria</taxon>
        <taxon>Bacillati</taxon>
        <taxon>Bacillota</taxon>
        <taxon>Bacilli</taxon>
        <taxon>Bacillales</taxon>
        <taxon>Bacillaceae</taxon>
        <taxon>Gracilibacillus</taxon>
    </lineage>
</organism>
<accession>A0A5Q2TJG4</accession>
<proteinExistence type="predicted"/>
<evidence type="ECO:0000259" key="3">
    <source>
        <dbReference type="Pfam" id="PF12146"/>
    </source>
</evidence>
<feature type="active site" description="Charge relay system" evidence="2">
    <location>
        <position position="192"/>
    </location>
</feature>
<dbReference type="GO" id="GO:0052689">
    <property type="term" value="F:carboxylic ester hydrolase activity"/>
    <property type="evidence" value="ECO:0007669"/>
    <property type="project" value="InterPro"/>
</dbReference>
<evidence type="ECO:0000256" key="1">
    <source>
        <dbReference type="ARBA" id="ARBA00022801"/>
    </source>
</evidence>
<dbReference type="SUPFAM" id="SSF53474">
    <property type="entry name" value="alpha/beta-Hydrolases"/>
    <property type="match status" value="1"/>
</dbReference>
<dbReference type="InterPro" id="IPR050266">
    <property type="entry name" value="AB_hydrolase_sf"/>
</dbReference>
<reference evidence="4 5" key="1">
    <citation type="submission" date="2019-11" db="EMBL/GenBank/DDBJ databases">
        <title>Gracilibacillus salitolerans sp. nov., a moderate halophile isolated from a saline soil in northwest China.</title>
        <authorList>
            <person name="Gan L."/>
        </authorList>
    </citation>
    <scope>NUCLEOTIDE SEQUENCE [LARGE SCALE GENOMIC DNA]</scope>
    <source>
        <strain evidence="4 5">SCU50</strain>
    </source>
</reference>
<dbReference type="InterPro" id="IPR029058">
    <property type="entry name" value="AB_hydrolase_fold"/>
</dbReference>
<dbReference type="Pfam" id="PF12146">
    <property type="entry name" value="Hydrolase_4"/>
    <property type="match status" value="2"/>
</dbReference>
<dbReference type="PANTHER" id="PTHR43798">
    <property type="entry name" value="MONOACYLGLYCEROL LIPASE"/>
    <property type="match status" value="1"/>
</dbReference>
<dbReference type="GO" id="GO:0016020">
    <property type="term" value="C:membrane"/>
    <property type="evidence" value="ECO:0007669"/>
    <property type="project" value="TreeGrafter"/>
</dbReference>
<dbReference type="InterPro" id="IPR012354">
    <property type="entry name" value="Esterase_lipase"/>
</dbReference>
<evidence type="ECO:0000313" key="5">
    <source>
        <dbReference type="Proteomes" id="UP000339690"/>
    </source>
</evidence>
<feature type="active site" description="Nucleophile" evidence="2">
    <location>
        <position position="93"/>
    </location>
</feature>
<dbReference type="InterPro" id="IPR022742">
    <property type="entry name" value="Hydrolase_4"/>
</dbReference>
<dbReference type="PANTHER" id="PTHR43798:SF31">
    <property type="entry name" value="AB HYDROLASE SUPERFAMILY PROTEIN YCLE"/>
    <property type="match status" value="1"/>
</dbReference>
<sequence length="246" mass="28230">MKMKQPEPFMFEGDDRAVLLLHGFTGHSADVRMLGRYLNSEGYTCYAPIYRGHGKSPEELVGVTADEWWEDVQEAYQHLKDKGYQKIAVVGLSLGGVLALRLAGNTPLQAVVTMCSPMFFDNEEQLTVGFRKFSKEYKQLEGKDDHTIEQELEQLLEDSKELFREIETSITRVKENVDMIYTPTLVVQATNDEMINPDSANYIYENVEADNKQIQWYENAGHAITFSKDKDQLHEDIADFLESLDW</sequence>
<dbReference type="EMBL" id="CP045915">
    <property type="protein sequence ID" value="QGH34153.1"/>
    <property type="molecule type" value="Genomic_DNA"/>
</dbReference>
<dbReference type="RefSeq" id="WP_153791029.1">
    <property type="nucleotide sequence ID" value="NZ_CP045915.1"/>
</dbReference>
<dbReference type="AlphaFoldDB" id="A0A5Q2TJG4"/>